<dbReference type="Gene3D" id="3.90.1580.10">
    <property type="entry name" value="paralog of FGE (formylglycine-generating enzyme)"/>
    <property type="match status" value="1"/>
</dbReference>
<accession>A0A3B0ZI78</accession>
<evidence type="ECO:0000313" key="2">
    <source>
        <dbReference type="EMBL" id="VAW85989.1"/>
    </source>
</evidence>
<feature type="domain" description="Sulfatase-modifying factor enzyme-like" evidence="1">
    <location>
        <begin position="112"/>
        <end position="354"/>
    </location>
</feature>
<dbReference type="InterPro" id="IPR051043">
    <property type="entry name" value="Sulfatase_Mod_Factor_Kinase"/>
</dbReference>
<dbReference type="Pfam" id="PF03781">
    <property type="entry name" value="FGE-sulfatase"/>
    <property type="match status" value="1"/>
</dbReference>
<reference evidence="2" key="1">
    <citation type="submission" date="2018-06" db="EMBL/GenBank/DDBJ databases">
        <authorList>
            <person name="Zhirakovskaya E."/>
        </authorList>
    </citation>
    <scope>NUCLEOTIDE SEQUENCE</scope>
</reference>
<name>A0A3B0ZI78_9ZZZZ</name>
<dbReference type="InterPro" id="IPR042095">
    <property type="entry name" value="SUMF_sf"/>
</dbReference>
<sequence length="359" mass="40466">MKISSMYSKYRAPATADQMLRRRNYLGATLVTCLVLSLLGGTIHILELGSNRMLDMRHRANIDLSQEETYYRAAGEEAFRQTVHEYGPEKDIKTYTVESATALLTPELWAEVNSMISIPAGTFTMGTDNPKSDDYNGPEHKATTKAYKIDKYPVTNAQYALFVAETGYRPPLKWDKGKIPSGKVLHPVVMIAWANATAYAKWAGKRLPTEAEWEKAARGTDARRWPWGNRMESKRLNTYYNMGATTDVTQFPQGASPYGVMDMAGNVSEWTSDNFEPYKDSKSVGEVFKVKVAQIPQSGSERGKKMVEFAFVKDEQYKVMRGGSWKGDPFSTASYHRGFAWPQMTSDFFGFRCVSDDVE</sequence>
<dbReference type="SUPFAM" id="SSF56436">
    <property type="entry name" value="C-type lectin-like"/>
    <property type="match status" value="1"/>
</dbReference>
<gene>
    <name evidence="2" type="ORF">MNBD_GAMMA16-65</name>
</gene>
<dbReference type="PANTHER" id="PTHR23150:SF19">
    <property type="entry name" value="FORMYLGLYCINE-GENERATING ENZYME"/>
    <property type="match status" value="1"/>
</dbReference>
<dbReference type="AlphaFoldDB" id="A0A3B0ZI78"/>
<dbReference type="EMBL" id="UOFO01000084">
    <property type="protein sequence ID" value="VAW85989.1"/>
    <property type="molecule type" value="Genomic_DNA"/>
</dbReference>
<dbReference type="InterPro" id="IPR016187">
    <property type="entry name" value="CTDL_fold"/>
</dbReference>
<protein>
    <recommendedName>
        <fullName evidence="1">Sulfatase-modifying factor enzyme-like domain-containing protein</fullName>
    </recommendedName>
</protein>
<organism evidence="2">
    <name type="scientific">hydrothermal vent metagenome</name>
    <dbReference type="NCBI Taxonomy" id="652676"/>
    <lineage>
        <taxon>unclassified sequences</taxon>
        <taxon>metagenomes</taxon>
        <taxon>ecological metagenomes</taxon>
    </lineage>
</organism>
<proteinExistence type="predicted"/>
<evidence type="ECO:0000259" key="1">
    <source>
        <dbReference type="Pfam" id="PF03781"/>
    </source>
</evidence>
<dbReference type="PANTHER" id="PTHR23150">
    <property type="entry name" value="SULFATASE MODIFYING FACTOR 1, 2"/>
    <property type="match status" value="1"/>
</dbReference>
<dbReference type="GO" id="GO:0120147">
    <property type="term" value="F:formylglycine-generating oxidase activity"/>
    <property type="evidence" value="ECO:0007669"/>
    <property type="project" value="TreeGrafter"/>
</dbReference>
<dbReference type="InterPro" id="IPR005532">
    <property type="entry name" value="SUMF_dom"/>
</dbReference>